<sequence>MEQVDVVVVGAGVIGLAIAAKLSQCYPNLLVVDRHTNIGGEISSRNSEVIHAGLYYPSDSLKAKLCVQGQHLLYQHCREWQVPCRRAGKLIIANGAAQTLALHKLARQAKDNGVTNLALLTKVQAAALAPHIRASEALYSASTGIIDSHNYMLSLMAKTERQGGNFVGLTEFVGAERVHDGFILRLENSGETMRLKTRYLINSAGLHCVDIAQRIEGLNRKDIPQLHWCKGHYFSYRGRHPFSHLVYPMPELNTTGLGVHATLDMAGQLKFGPDTLYISQHHSADYTVPEALRETFYQAIINYFPKVELERLQPAYAGIRPKLQGPSSGFADFNIQLPGTHHIPGLVNLFGIESPGLTASLAIAEYVANELLE</sequence>
<evidence type="ECO:0000256" key="1">
    <source>
        <dbReference type="ARBA" id="ARBA00001974"/>
    </source>
</evidence>
<comment type="caution">
    <text evidence="7">The sequence shown here is derived from an EMBL/GenBank/DDBJ whole genome shotgun (WGS) entry which is preliminary data.</text>
</comment>
<evidence type="ECO:0000256" key="3">
    <source>
        <dbReference type="ARBA" id="ARBA00022827"/>
    </source>
</evidence>
<keyword evidence="2" id="KW-0285">Flavoprotein</keyword>
<dbReference type="PANTHER" id="PTHR43104">
    <property type="entry name" value="L-2-HYDROXYGLUTARATE DEHYDROGENASE, MITOCHONDRIAL"/>
    <property type="match status" value="1"/>
</dbReference>
<evidence type="ECO:0000256" key="5">
    <source>
        <dbReference type="ARBA" id="ARBA00037941"/>
    </source>
</evidence>
<proteinExistence type="inferred from homology"/>
<dbReference type="STRING" id="23.BEL05_00490"/>
<dbReference type="Gene3D" id="3.50.50.60">
    <property type="entry name" value="FAD/NAD(P)-binding domain"/>
    <property type="match status" value="1"/>
</dbReference>
<reference evidence="7 8" key="1">
    <citation type="submission" date="2016-07" db="EMBL/GenBank/DDBJ databases">
        <title>Whole-genome of two Shewanella species isolated from a digestive organ of sea cucumber Apostichopus japonicus Selenka 1867.</title>
        <authorList>
            <person name="Hong H.-H."/>
            <person name="Choi H."/>
            <person name="Cheon S."/>
            <person name="Oh J.-S."/>
            <person name="Lee H.-G."/>
            <person name="Park C."/>
        </authorList>
    </citation>
    <scope>NUCLEOTIDE SEQUENCE [LARGE SCALE GENOMIC DNA]</scope>
    <source>
        <strain evidence="7 8">CSB03KR</strain>
    </source>
</reference>
<keyword evidence="4" id="KW-0560">Oxidoreductase</keyword>
<evidence type="ECO:0000313" key="7">
    <source>
        <dbReference type="EMBL" id="OEG74111.1"/>
    </source>
</evidence>
<name>A0A1E5IU58_SHECO</name>
<keyword evidence="3" id="KW-0274">FAD</keyword>
<evidence type="ECO:0000259" key="6">
    <source>
        <dbReference type="Pfam" id="PF01266"/>
    </source>
</evidence>
<comment type="similarity">
    <text evidence="5">Belongs to the L2HGDH family.</text>
</comment>
<gene>
    <name evidence="7" type="ORF">BEL05_00490</name>
</gene>
<feature type="domain" description="FAD dependent oxidoreductase" evidence="6">
    <location>
        <begin position="5"/>
        <end position="369"/>
    </location>
</feature>
<dbReference type="Proteomes" id="UP000095230">
    <property type="component" value="Unassembled WGS sequence"/>
</dbReference>
<protein>
    <submittedName>
        <fullName evidence="7">FAD-dependent oxidoreductase</fullName>
    </submittedName>
</protein>
<dbReference type="Pfam" id="PF01266">
    <property type="entry name" value="DAO"/>
    <property type="match status" value="1"/>
</dbReference>
<evidence type="ECO:0000256" key="2">
    <source>
        <dbReference type="ARBA" id="ARBA00022630"/>
    </source>
</evidence>
<dbReference type="OrthoDB" id="9801699at2"/>
<dbReference type="GO" id="GO:0047545">
    <property type="term" value="F:(S)-2-hydroxyglutarate dehydrogenase activity"/>
    <property type="evidence" value="ECO:0007669"/>
    <property type="project" value="TreeGrafter"/>
</dbReference>
<dbReference type="InterPro" id="IPR006076">
    <property type="entry name" value="FAD-dep_OxRdtase"/>
</dbReference>
<dbReference type="InterPro" id="IPR036188">
    <property type="entry name" value="FAD/NAD-bd_sf"/>
</dbReference>
<dbReference type="PANTHER" id="PTHR43104:SF4">
    <property type="entry name" value="L-2-HYDROXYGLUTARATE DEHYDROGENASE, MITOCHONDRIAL"/>
    <property type="match status" value="1"/>
</dbReference>
<organism evidence="7 8">
    <name type="scientific">Shewanella colwelliana</name>
    <name type="common">Alteromonas colwelliana</name>
    <dbReference type="NCBI Taxonomy" id="23"/>
    <lineage>
        <taxon>Bacteria</taxon>
        <taxon>Pseudomonadati</taxon>
        <taxon>Pseudomonadota</taxon>
        <taxon>Gammaproteobacteria</taxon>
        <taxon>Alteromonadales</taxon>
        <taxon>Shewanellaceae</taxon>
        <taxon>Shewanella</taxon>
    </lineage>
</organism>
<comment type="cofactor">
    <cofactor evidence="1">
        <name>FAD</name>
        <dbReference type="ChEBI" id="CHEBI:57692"/>
    </cofactor>
</comment>
<dbReference type="EMBL" id="MCBT01000024">
    <property type="protein sequence ID" value="OEG74111.1"/>
    <property type="molecule type" value="Genomic_DNA"/>
</dbReference>
<accession>A0A1E5IU58</accession>
<dbReference type="RefSeq" id="WP_069670921.1">
    <property type="nucleotide sequence ID" value="NZ_JAWWDQ010000017.1"/>
</dbReference>
<dbReference type="SUPFAM" id="SSF51905">
    <property type="entry name" value="FAD/NAD(P)-binding domain"/>
    <property type="match status" value="1"/>
</dbReference>
<dbReference type="Gene3D" id="3.30.9.10">
    <property type="entry name" value="D-Amino Acid Oxidase, subunit A, domain 2"/>
    <property type="match status" value="1"/>
</dbReference>
<evidence type="ECO:0000256" key="4">
    <source>
        <dbReference type="ARBA" id="ARBA00023002"/>
    </source>
</evidence>
<dbReference type="AlphaFoldDB" id="A0A1E5IU58"/>
<evidence type="ECO:0000313" key="8">
    <source>
        <dbReference type="Proteomes" id="UP000095230"/>
    </source>
</evidence>